<reference evidence="1" key="1">
    <citation type="journal article" date="2013" name="BMC Genomics">
        <title>Unscrambling butterfly oogenesis.</title>
        <authorList>
            <person name="Carter J.M."/>
            <person name="Baker S.C."/>
            <person name="Pink R."/>
            <person name="Carter D.R."/>
            <person name="Collins A."/>
            <person name="Tomlin J."/>
            <person name="Gibbs M."/>
            <person name="Breuker C.J."/>
        </authorList>
    </citation>
    <scope>NUCLEOTIDE SEQUENCE</scope>
    <source>
        <tissue evidence="1">Ovary</tissue>
    </source>
</reference>
<dbReference type="AlphaFoldDB" id="S4NRI6"/>
<protein>
    <submittedName>
        <fullName evidence="1">Uncharacterized protein</fullName>
    </submittedName>
</protein>
<dbReference type="EMBL" id="GAIX01014417">
    <property type="protein sequence ID" value="JAA78143.1"/>
    <property type="molecule type" value="Transcribed_RNA"/>
</dbReference>
<feature type="non-terminal residue" evidence="1">
    <location>
        <position position="82"/>
    </location>
</feature>
<reference evidence="1" key="2">
    <citation type="submission" date="2013-05" db="EMBL/GenBank/DDBJ databases">
        <authorList>
            <person name="Carter J.-M."/>
            <person name="Baker S.C."/>
            <person name="Pink R."/>
            <person name="Carter D.R.F."/>
            <person name="Collins A."/>
            <person name="Tomlin J."/>
            <person name="Gibbs M."/>
            <person name="Breuker C.J."/>
        </authorList>
    </citation>
    <scope>NUCLEOTIDE SEQUENCE</scope>
    <source>
        <tissue evidence="1">Ovary</tissue>
    </source>
</reference>
<sequence length="82" mass="9707">MLEKIVALKPKFKKATSNQDLDSIKTFKDVQIDDQKVCNALLYYLQNLEDFVSPKFEKKYLWTELAKFISEPVIKVFNKINY</sequence>
<name>S4NRI6_9NEOP</name>
<accession>S4NRI6</accession>
<proteinExistence type="predicted"/>
<organism evidence="1">
    <name type="scientific">Pararge aegeria</name>
    <name type="common">speckled wood butterfly</name>
    <dbReference type="NCBI Taxonomy" id="116150"/>
    <lineage>
        <taxon>Eukaryota</taxon>
        <taxon>Metazoa</taxon>
        <taxon>Ecdysozoa</taxon>
        <taxon>Arthropoda</taxon>
        <taxon>Hexapoda</taxon>
        <taxon>Insecta</taxon>
        <taxon>Pterygota</taxon>
        <taxon>Neoptera</taxon>
        <taxon>Endopterygota</taxon>
        <taxon>Lepidoptera</taxon>
        <taxon>Glossata</taxon>
        <taxon>Ditrysia</taxon>
        <taxon>Papilionoidea</taxon>
        <taxon>Nymphalidae</taxon>
        <taxon>Satyrinae</taxon>
        <taxon>Satyrini</taxon>
        <taxon>Parargina</taxon>
        <taxon>Pararge</taxon>
    </lineage>
</organism>
<evidence type="ECO:0000313" key="1">
    <source>
        <dbReference type="EMBL" id="JAA78143.1"/>
    </source>
</evidence>